<comment type="caution">
    <text evidence="1">The sequence shown here is derived from an EMBL/GenBank/DDBJ whole genome shotgun (WGS) entry which is preliminary data.</text>
</comment>
<evidence type="ECO:0000313" key="1">
    <source>
        <dbReference type="EMBL" id="ETI56078.1"/>
    </source>
</evidence>
<accession>V9FZ70</accession>
<dbReference type="HOGENOM" id="CLU_2113766_0_0_1"/>
<dbReference type="Proteomes" id="UP000018721">
    <property type="component" value="Unassembled WGS sequence"/>
</dbReference>
<keyword evidence="2" id="KW-1185">Reference proteome</keyword>
<protein>
    <submittedName>
        <fullName evidence="1">Uncharacterized protein</fullName>
    </submittedName>
</protein>
<evidence type="ECO:0000313" key="2">
    <source>
        <dbReference type="Proteomes" id="UP000018721"/>
    </source>
</evidence>
<name>V9FZ70_PHYNI</name>
<sequence length="115" mass="13245">MVLKVRDLVVNQLWRVQPVHEVGHRFEIDSLAVNGGVRVKSICVMWTQTPFRRARTLGAGIQLRHGLLQLCSASVVVLRIRLDSVRYCPQQTRTKRHIASRYKTLAMRKDVVARE</sequence>
<organism evidence="1 2">
    <name type="scientific">Phytophthora nicotianae P1569</name>
    <dbReference type="NCBI Taxonomy" id="1317065"/>
    <lineage>
        <taxon>Eukaryota</taxon>
        <taxon>Sar</taxon>
        <taxon>Stramenopiles</taxon>
        <taxon>Oomycota</taxon>
        <taxon>Peronosporomycetes</taxon>
        <taxon>Peronosporales</taxon>
        <taxon>Peronosporaceae</taxon>
        <taxon>Phytophthora</taxon>
    </lineage>
</organism>
<dbReference type="AlphaFoldDB" id="V9FZ70"/>
<gene>
    <name evidence="1" type="ORF">F443_01330</name>
</gene>
<proteinExistence type="predicted"/>
<dbReference type="EMBL" id="ANIZ01000204">
    <property type="protein sequence ID" value="ETI56078.1"/>
    <property type="molecule type" value="Genomic_DNA"/>
</dbReference>
<reference evidence="1 2" key="1">
    <citation type="submission" date="2013-11" db="EMBL/GenBank/DDBJ databases">
        <title>The Genome Sequence of Phytophthora parasitica P1569.</title>
        <authorList>
            <consortium name="The Broad Institute Genomics Platform"/>
            <person name="Russ C."/>
            <person name="Tyler B."/>
            <person name="Panabieres F."/>
            <person name="Shan W."/>
            <person name="Tripathy S."/>
            <person name="Grunwald N."/>
            <person name="Machado M."/>
            <person name="Johnson C.S."/>
            <person name="Arredondo F."/>
            <person name="Hong C."/>
            <person name="Coffey M."/>
            <person name="Young S.K."/>
            <person name="Zeng Q."/>
            <person name="Gargeya S."/>
            <person name="Fitzgerald M."/>
            <person name="Abouelleil A."/>
            <person name="Alvarado L."/>
            <person name="Chapman S.B."/>
            <person name="Gainer-Dewar J."/>
            <person name="Goldberg J."/>
            <person name="Griggs A."/>
            <person name="Gujja S."/>
            <person name="Hansen M."/>
            <person name="Howarth C."/>
            <person name="Imamovic A."/>
            <person name="Ireland A."/>
            <person name="Larimer J."/>
            <person name="McCowan C."/>
            <person name="Murphy C."/>
            <person name="Pearson M."/>
            <person name="Poon T.W."/>
            <person name="Priest M."/>
            <person name="Roberts A."/>
            <person name="Saif S."/>
            <person name="Shea T."/>
            <person name="Sykes S."/>
            <person name="Wortman J."/>
            <person name="Nusbaum C."/>
            <person name="Birren B."/>
        </authorList>
    </citation>
    <scope>NUCLEOTIDE SEQUENCE [LARGE SCALE GENOMIC DNA]</scope>
    <source>
        <strain evidence="1 2">P1569</strain>
    </source>
</reference>